<keyword evidence="2" id="KW-1185">Reference proteome</keyword>
<dbReference type="EMBL" id="QGKV02001507">
    <property type="protein sequence ID" value="KAF3528728.1"/>
    <property type="molecule type" value="Genomic_DNA"/>
</dbReference>
<comment type="caution">
    <text evidence="1">The sequence shown here is derived from an EMBL/GenBank/DDBJ whole genome shotgun (WGS) entry which is preliminary data.</text>
</comment>
<proteinExistence type="predicted"/>
<evidence type="ECO:0000313" key="1">
    <source>
        <dbReference type="EMBL" id="KAF3528728.1"/>
    </source>
</evidence>
<gene>
    <name evidence="1" type="ORF">DY000_02036230</name>
</gene>
<organism evidence="1 2">
    <name type="scientific">Brassica cretica</name>
    <name type="common">Mustard</name>
    <dbReference type="NCBI Taxonomy" id="69181"/>
    <lineage>
        <taxon>Eukaryota</taxon>
        <taxon>Viridiplantae</taxon>
        <taxon>Streptophyta</taxon>
        <taxon>Embryophyta</taxon>
        <taxon>Tracheophyta</taxon>
        <taxon>Spermatophyta</taxon>
        <taxon>Magnoliopsida</taxon>
        <taxon>eudicotyledons</taxon>
        <taxon>Gunneridae</taxon>
        <taxon>Pentapetalae</taxon>
        <taxon>rosids</taxon>
        <taxon>malvids</taxon>
        <taxon>Brassicales</taxon>
        <taxon>Brassicaceae</taxon>
        <taxon>Brassiceae</taxon>
        <taxon>Brassica</taxon>
    </lineage>
</organism>
<evidence type="ECO:0000313" key="2">
    <source>
        <dbReference type="Proteomes" id="UP000266723"/>
    </source>
</evidence>
<reference evidence="1 2" key="1">
    <citation type="journal article" date="2020" name="BMC Genomics">
        <title>Intraspecific diversification of the crop wild relative Brassica cretica Lam. using demographic model selection.</title>
        <authorList>
            <person name="Kioukis A."/>
            <person name="Michalopoulou V.A."/>
            <person name="Briers L."/>
            <person name="Pirintsos S."/>
            <person name="Studholme D.J."/>
            <person name="Pavlidis P."/>
            <person name="Sarris P.F."/>
        </authorList>
    </citation>
    <scope>NUCLEOTIDE SEQUENCE [LARGE SCALE GENOMIC DNA]</scope>
    <source>
        <strain evidence="2">cv. PFS-1207/04</strain>
    </source>
</reference>
<accession>A0ABQ7B927</accession>
<protein>
    <submittedName>
        <fullName evidence="1">Uncharacterized protein</fullName>
    </submittedName>
</protein>
<name>A0ABQ7B927_BRACR</name>
<dbReference type="Proteomes" id="UP000266723">
    <property type="component" value="Unassembled WGS sequence"/>
</dbReference>
<sequence length="244" mass="27713">MYRRQSRSKVAQVHDTGTVRTISTYSTWPQTSPWRLPLLTSKTTAHLTVFALFDQDAGMYQTIRSTPPYYSYWHLAPSSSPSSPVKMVALSPVHPDLFSSASDLFRFQRIGFCVGVFGLKPCYKRRIWLQLGVFVWLRLMDLLSASLSRRFFSSVFCFRCVRWMSERCSSDDFLTVKTCGVSATLVPTVLLFGVLFPVCPVDVGEMLRRRFSDREDVWCLGDACPFLALAYNTCSPDEASTAFL</sequence>